<keyword evidence="2" id="KW-1185">Reference proteome</keyword>
<reference evidence="1 2" key="2">
    <citation type="journal article" date="2022" name="Mol. Ecol. Resour.">
        <title>The genomes of chicory, endive, great burdock and yacon provide insights into Asteraceae paleo-polyploidization history and plant inulin production.</title>
        <authorList>
            <person name="Fan W."/>
            <person name="Wang S."/>
            <person name="Wang H."/>
            <person name="Wang A."/>
            <person name="Jiang F."/>
            <person name="Liu H."/>
            <person name="Zhao H."/>
            <person name="Xu D."/>
            <person name="Zhang Y."/>
        </authorList>
    </citation>
    <scope>NUCLEOTIDE SEQUENCE [LARGE SCALE GENOMIC DNA]</scope>
    <source>
        <strain evidence="2">cv. Niubang</strain>
    </source>
</reference>
<sequence length="235" mass="26765">MSVFIAGDELVAGDANIPFAGDELIVCHFRCPFRWTVRIVGEQESFRENVGEERRRKSGDGAVGEESAGASDNRERERESGIRNFDTNRKPNYQNHDEYRPRNRASPEVNKADHRKQGRETEHHMWFRPCDLFFVVLTFAQLISHLSYKSSSTPFDFLHTFIIIPLLNFLFLQTLIGFFLSLPPKISISSSLFTSDFSNNLILFSSSPFSFCRSVKIIDGWCCCSSSSRLSKGSS</sequence>
<evidence type="ECO:0000313" key="2">
    <source>
        <dbReference type="Proteomes" id="UP001055879"/>
    </source>
</evidence>
<comment type="caution">
    <text evidence="1">The sequence shown here is derived from an EMBL/GenBank/DDBJ whole genome shotgun (WGS) entry which is preliminary data.</text>
</comment>
<proteinExistence type="predicted"/>
<name>A0ACB9C6W9_ARCLA</name>
<reference evidence="2" key="1">
    <citation type="journal article" date="2022" name="Mol. Ecol. Resour.">
        <title>The genomes of chicory, endive, great burdock and yacon provide insights into Asteraceae palaeo-polyploidization history and plant inulin production.</title>
        <authorList>
            <person name="Fan W."/>
            <person name="Wang S."/>
            <person name="Wang H."/>
            <person name="Wang A."/>
            <person name="Jiang F."/>
            <person name="Liu H."/>
            <person name="Zhao H."/>
            <person name="Xu D."/>
            <person name="Zhang Y."/>
        </authorList>
    </citation>
    <scope>NUCLEOTIDE SEQUENCE [LARGE SCALE GENOMIC DNA]</scope>
    <source>
        <strain evidence="2">cv. Niubang</strain>
    </source>
</reference>
<evidence type="ECO:0000313" key="1">
    <source>
        <dbReference type="EMBL" id="KAI3730024.1"/>
    </source>
</evidence>
<gene>
    <name evidence="1" type="ORF">L6452_18700</name>
</gene>
<accession>A0ACB9C6W9</accession>
<dbReference type="EMBL" id="CM042051">
    <property type="protein sequence ID" value="KAI3730024.1"/>
    <property type="molecule type" value="Genomic_DNA"/>
</dbReference>
<protein>
    <submittedName>
        <fullName evidence="1">Uncharacterized protein</fullName>
    </submittedName>
</protein>
<organism evidence="1 2">
    <name type="scientific">Arctium lappa</name>
    <name type="common">Greater burdock</name>
    <name type="synonym">Lappa major</name>
    <dbReference type="NCBI Taxonomy" id="4217"/>
    <lineage>
        <taxon>Eukaryota</taxon>
        <taxon>Viridiplantae</taxon>
        <taxon>Streptophyta</taxon>
        <taxon>Embryophyta</taxon>
        <taxon>Tracheophyta</taxon>
        <taxon>Spermatophyta</taxon>
        <taxon>Magnoliopsida</taxon>
        <taxon>eudicotyledons</taxon>
        <taxon>Gunneridae</taxon>
        <taxon>Pentapetalae</taxon>
        <taxon>asterids</taxon>
        <taxon>campanulids</taxon>
        <taxon>Asterales</taxon>
        <taxon>Asteraceae</taxon>
        <taxon>Carduoideae</taxon>
        <taxon>Cardueae</taxon>
        <taxon>Arctiinae</taxon>
        <taxon>Arctium</taxon>
    </lineage>
</organism>
<dbReference type="Proteomes" id="UP001055879">
    <property type="component" value="Linkage Group LG05"/>
</dbReference>